<feature type="transmembrane region" description="Helical" evidence="1">
    <location>
        <begin position="6"/>
        <end position="24"/>
    </location>
</feature>
<gene>
    <name evidence="2" type="ORF">EZJ43_13240</name>
</gene>
<evidence type="ECO:0000256" key="1">
    <source>
        <dbReference type="SAM" id="Phobius"/>
    </source>
</evidence>
<dbReference type="AlphaFoldDB" id="A0A4R5MJ36"/>
<comment type="caution">
    <text evidence="2">The sequence shown here is derived from an EMBL/GenBank/DDBJ whole genome shotgun (WGS) entry which is preliminary data.</text>
</comment>
<accession>A0A4R5MJ36</accession>
<evidence type="ECO:0000313" key="2">
    <source>
        <dbReference type="EMBL" id="TDG35580.1"/>
    </source>
</evidence>
<dbReference type="OrthoDB" id="754680at2"/>
<keyword evidence="1" id="KW-0812">Transmembrane</keyword>
<proteinExistence type="predicted"/>
<organism evidence="2 3">
    <name type="scientific">Pedobacter changchengzhani</name>
    <dbReference type="NCBI Taxonomy" id="2529274"/>
    <lineage>
        <taxon>Bacteria</taxon>
        <taxon>Pseudomonadati</taxon>
        <taxon>Bacteroidota</taxon>
        <taxon>Sphingobacteriia</taxon>
        <taxon>Sphingobacteriales</taxon>
        <taxon>Sphingobacteriaceae</taxon>
        <taxon>Pedobacter</taxon>
    </lineage>
</organism>
<dbReference type="EMBL" id="SJCY01000009">
    <property type="protein sequence ID" value="TDG35580.1"/>
    <property type="molecule type" value="Genomic_DNA"/>
</dbReference>
<evidence type="ECO:0008006" key="4">
    <source>
        <dbReference type="Google" id="ProtNLM"/>
    </source>
</evidence>
<name>A0A4R5MJ36_9SPHI</name>
<reference evidence="2 3" key="1">
    <citation type="submission" date="2019-02" db="EMBL/GenBank/DDBJ databases">
        <title>Pedobacter sp. nov., a novel speices isolated from soil of pinguins habitat in Antarcitica.</title>
        <authorList>
            <person name="He R.-H."/>
        </authorList>
    </citation>
    <scope>NUCLEOTIDE SEQUENCE [LARGE SCALE GENOMIC DNA]</scope>
    <source>
        <strain evidence="2 3">E01020</strain>
    </source>
</reference>
<dbReference type="PROSITE" id="PS51257">
    <property type="entry name" value="PROKAR_LIPOPROTEIN"/>
    <property type="match status" value="1"/>
</dbReference>
<sequence>MNKLKATFFIYLIIIIFPFTILSCQSKNDKDFVWFVVQPEAEIGKSIDFSIHFEEKPDSIYTNVKEIDGLELTNNLDRVHMTSENSITDENDKVIKTFYEFYTYAKPTRLGRIDFPIMTVLYKGKEYKSKPFHINVVDKITIDKNDIKVIWSADKSSYKKTDTIKLTLYEYSKFSENNRTSGTPKSISLTGKNNQINLGVEETIDNIAGIDDFEKLINQKFEIVDVDWNILKNRQSMEEIEGEFYIRTLILGLHLLPKTQKNFILGESYYDYHIYKNNTDYFKEYVPNDEGSYNITENGSTILKVKSNKLTIKME</sequence>
<keyword evidence="1" id="KW-1133">Transmembrane helix</keyword>
<keyword evidence="1" id="KW-0472">Membrane</keyword>
<dbReference type="RefSeq" id="WP_133263190.1">
    <property type="nucleotide sequence ID" value="NZ_SJCY01000009.1"/>
</dbReference>
<dbReference type="Proteomes" id="UP000295668">
    <property type="component" value="Unassembled WGS sequence"/>
</dbReference>
<keyword evidence="3" id="KW-1185">Reference proteome</keyword>
<protein>
    <recommendedName>
        <fullName evidence="4">Lipoprotein</fullName>
    </recommendedName>
</protein>
<evidence type="ECO:0000313" key="3">
    <source>
        <dbReference type="Proteomes" id="UP000295668"/>
    </source>
</evidence>